<feature type="domain" description="Phospholipase A2-like central" evidence="9">
    <location>
        <begin position="20"/>
        <end position="138"/>
    </location>
</feature>
<protein>
    <recommendedName>
        <fullName evidence="8">Phospholipase A2</fullName>
        <ecNumber evidence="8">3.1.1.4</ecNumber>
    </recommendedName>
</protein>
<proteinExistence type="inferred from homology"/>
<keyword evidence="8" id="KW-0378">Hydrolase</keyword>
<dbReference type="GO" id="GO:0005543">
    <property type="term" value="F:phospholipid binding"/>
    <property type="evidence" value="ECO:0007669"/>
    <property type="project" value="TreeGrafter"/>
</dbReference>
<dbReference type="PANTHER" id="PTHR11716:SF9">
    <property type="entry name" value="PHOSPHOLIPASE A2, MEMBRANE ASSOCIATED"/>
    <property type="match status" value="1"/>
</dbReference>
<feature type="disulfide bond" evidence="6">
    <location>
        <begin position="62"/>
        <end position="117"/>
    </location>
</feature>
<evidence type="ECO:0000256" key="5">
    <source>
        <dbReference type="PIRSR" id="PIRSR601211-2"/>
    </source>
</evidence>
<feature type="active site" evidence="4">
    <location>
        <position position="66"/>
    </location>
</feature>
<keyword evidence="3 6" id="KW-1015">Disulfide bond</keyword>
<evidence type="ECO:0000313" key="10">
    <source>
        <dbReference type="EMBL" id="KAK4809839.1"/>
    </source>
</evidence>
<comment type="catalytic activity">
    <reaction evidence="8">
        <text>a 1,2-diacyl-sn-glycero-3-phosphocholine + H2O = a 1-acyl-sn-glycero-3-phosphocholine + a fatty acid + H(+)</text>
        <dbReference type="Rhea" id="RHEA:15801"/>
        <dbReference type="ChEBI" id="CHEBI:15377"/>
        <dbReference type="ChEBI" id="CHEBI:15378"/>
        <dbReference type="ChEBI" id="CHEBI:28868"/>
        <dbReference type="ChEBI" id="CHEBI:57643"/>
        <dbReference type="ChEBI" id="CHEBI:58168"/>
        <dbReference type="EC" id="3.1.1.4"/>
    </reaction>
</comment>
<evidence type="ECO:0000313" key="11">
    <source>
        <dbReference type="Proteomes" id="UP001333110"/>
    </source>
</evidence>
<keyword evidence="8" id="KW-0732">Signal</keyword>
<organism evidence="10 11">
    <name type="scientific">Mycteria americana</name>
    <name type="common">Wood stork</name>
    <dbReference type="NCBI Taxonomy" id="33587"/>
    <lineage>
        <taxon>Eukaryota</taxon>
        <taxon>Metazoa</taxon>
        <taxon>Chordata</taxon>
        <taxon>Craniata</taxon>
        <taxon>Vertebrata</taxon>
        <taxon>Euteleostomi</taxon>
        <taxon>Archelosauria</taxon>
        <taxon>Archosauria</taxon>
        <taxon>Dinosauria</taxon>
        <taxon>Saurischia</taxon>
        <taxon>Theropoda</taxon>
        <taxon>Coelurosauria</taxon>
        <taxon>Aves</taxon>
        <taxon>Neognathae</taxon>
        <taxon>Neoaves</taxon>
        <taxon>Aequornithes</taxon>
        <taxon>Ciconiiformes</taxon>
        <taxon>Ciconiidae</taxon>
        <taxon>Mycteria</taxon>
    </lineage>
</organism>
<dbReference type="SUPFAM" id="SSF48619">
    <property type="entry name" value="Phospholipase A2, PLA2"/>
    <property type="match status" value="3"/>
</dbReference>
<feature type="disulfide bond" evidence="6">
    <location>
        <begin position="47"/>
        <end position="63"/>
    </location>
</feature>
<feature type="active site" evidence="4">
    <location>
        <position position="111"/>
    </location>
</feature>
<feature type="chain" id="PRO_5042673623" description="Phospholipase A2" evidence="8">
    <location>
        <begin position="20"/>
        <end position="352"/>
    </location>
</feature>
<dbReference type="Proteomes" id="UP001333110">
    <property type="component" value="Unassembled WGS sequence"/>
</dbReference>
<dbReference type="GO" id="GO:0016042">
    <property type="term" value="P:lipid catabolic process"/>
    <property type="evidence" value="ECO:0007669"/>
    <property type="project" value="InterPro"/>
</dbReference>
<keyword evidence="8" id="KW-0443">Lipid metabolism</keyword>
<comment type="subcellular location">
    <subcellularLocation>
        <location evidence="1 8">Secreted</location>
    </subcellularLocation>
</comment>
<evidence type="ECO:0000256" key="6">
    <source>
        <dbReference type="PIRSR" id="PIRSR601211-3"/>
    </source>
</evidence>
<dbReference type="GO" id="GO:0005576">
    <property type="term" value="C:extracellular region"/>
    <property type="evidence" value="ECO:0007669"/>
    <property type="project" value="UniProtKB-SubCell"/>
</dbReference>
<gene>
    <name evidence="10" type="ORF">QYF61_021299</name>
</gene>
<feature type="binding site" evidence="5">
    <location>
        <position position="48"/>
    </location>
    <ligand>
        <name>Ca(2+)</name>
        <dbReference type="ChEBI" id="CHEBI:29108"/>
    </ligand>
</feature>
<dbReference type="CDD" id="cd00618">
    <property type="entry name" value="PLA2_like"/>
    <property type="match status" value="1"/>
</dbReference>
<evidence type="ECO:0000256" key="2">
    <source>
        <dbReference type="ARBA" id="ARBA00022525"/>
    </source>
</evidence>
<evidence type="ECO:0000256" key="4">
    <source>
        <dbReference type="PIRSR" id="PIRSR601211-1"/>
    </source>
</evidence>
<dbReference type="PROSITE" id="PS00118">
    <property type="entry name" value="PA2_HIS"/>
    <property type="match status" value="3"/>
</dbReference>
<keyword evidence="5" id="KW-0479">Metal-binding</keyword>
<feature type="domain" description="Phospholipase A2-like central" evidence="9">
    <location>
        <begin position="257"/>
        <end position="334"/>
    </location>
</feature>
<dbReference type="GO" id="GO:0047498">
    <property type="term" value="F:calcium-dependent phospholipase A2 activity"/>
    <property type="evidence" value="ECO:0007669"/>
    <property type="project" value="TreeGrafter"/>
</dbReference>
<comment type="similarity">
    <text evidence="7">Belongs to the phospholipase A2 family.</text>
</comment>
<dbReference type="InterPro" id="IPR036444">
    <property type="entry name" value="PLipase_A2_dom_sf"/>
</dbReference>
<comment type="caution">
    <text evidence="10">The sequence shown here is derived from an EMBL/GenBank/DDBJ whole genome shotgun (WGS) entry which is preliminary data.</text>
</comment>
<feature type="domain" description="Phospholipase A2-like central" evidence="9">
    <location>
        <begin position="143"/>
        <end position="256"/>
    </location>
</feature>
<dbReference type="GO" id="GO:0005509">
    <property type="term" value="F:calcium ion binding"/>
    <property type="evidence" value="ECO:0007669"/>
    <property type="project" value="InterPro"/>
</dbReference>
<dbReference type="Pfam" id="PF00068">
    <property type="entry name" value="Phospholip_A2_1"/>
    <property type="match status" value="3"/>
</dbReference>
<dbReference type="InterPro" id="IPR016090">
    <property type="entry name" value="PLA2-like_dom"/>
</dbReference>
<accession>A0AAN7RJX9</accession>
<dbReference type="CDD" id="cd00125">
    <property type="entry name" value="PLA2c"/>
    <property type="match status" value="2"/>
</dbReference>
<feature type="binding site" evidence="5">
    <location>
        <position position="46"/>
    </location>
    <ligand>
        <name>Ca(2+)</name>
        <dbReference type="ChEBI" id="CHEBI:29108"/>
    </ligand>
</feature>
<feature type="disulfide bond" evidence="6">
    <location>
        <begin position="78"/>
        <end position="103"/>
    </location>
</feature>
<feature type="binding site" evidence="5">
    <location>
        <position position="50"/>
    </location>
    <ligand>
        <name>Ca(2+)</name>
        <dbReference type="ChEBI" id="CHEBI:29108"/>
    </ligand>
</feature>
<feature type="disulfide bond" evidence="6">
    <location>
        <begin position="96"/>
        <end position="108"/>
    </location>
</feature>
<dbReference type="GO" id="GO:0006644">
    <property type="term" value="P:phospholipid metabolic process"/>
    <property type="evidence" value="ECO:0007669"/>
    <property type="project" value="InterPro"/>
</dbReference>
<dbReference type="SMART" id="SM00085">
    <property type="entry name" value="PA2c"/>
    <property type="match status" value="3"/>
</dbReference>
<keyword evidence="11" id="KW-1185">Reference proteome</keyword>
<dbReference type="EC" id="3.1.1.4" evidence="8"/>
<name>A0AAN7RJX9_MYCAM</name>
<evidence type="ECO:0000256" key="3">
    <source>
        <dbReference type="ARBA" id="ARBA00023157"/>
    </source>
</evidence>
<dbReference type="InterPro" id="IPR033113">
    <property type="entry name" value="PLA2_histidine"/>
</dbReference>
<feature type="disulfide bond" evidence="6">
    <location>
        <begin position="69"/>
        <end position="110"/>
    </location>
</feature>
<dbReference type="Gene3D" id="1.20.90.10">
    <property type="entry name" value="Phospholipase A2 domain"/>
    <property type="match status" value="3"/>
</dbReference>
<evidence type="ECO:0000259" key="9">
    <source>
        <dbReference type="SMART" id="SM00085"/>
    </source>
</evidence>
<dbReference type="PANTHER" id="PTHR11716">
    <property type="entry name" value="PHOSPHOLIPASE A2 FAMILY MEMBER"/>
    <property type="match status" value="1"/>
</dbReference>
<sequence>MKNLLFAVLLACGLLPTRGSVLELEQMITSATGKSALLSYSWYGCFCGIGGRGTPVDSTDQCCYAHDCCYRKLREGKCRPLITPYHFDVTNGDIVCSNEQSWCMKETCLCDKAVASCFASTLHSYNKSYRFYFKLRCRGTHGSLWQLHKMITKATGKNALLHYSSYGCYCGLGGKGQPKDATDRCCQLHDTCYDNLLSYRCSAKMQGYHYSWHSGSPSCREGSWCAQLSCECDRSLVLCLKRSIRSYSKRYRFYPKHWCCHAHDCCYKKLSSSHCSPKLATYKYSTWGSQITCGSGAWCERQSCECDRRAAERFQRTARTYRNSYKNYPNFLCRSLTPSCQTRQAQNLSKAV</sequence>
<dbReference type="FunFam" id="1.20.90.10:FF:000001">
    <property type="entry name" value="Basic phospholipase A2 homolog"/>
    <property type="match status" value="2"/>
</dbReference>
<dbReference type="EMBL" id="JAUNZN010000020">
    <property type="protein sequence ID" value="KAK4809839.1"/>
    <property type="molecule type" value="Genomic_DNA"/>
</dbReference>
<comment type="cofactor">
    <cofactor evidence="5">
        <name>Ca(2+)</name>
        <dbReference type="ChEBI" id="CHEBI:29108"/>
    </cofactor>
    <text evidence="5">Binds 1 Ca(2+) ion per subunit.</text>
</comment>
<evidence type="ECO:0000256" key="8">
    <source>
        <dbReference type="RuleBase" id="RU361236"/>
    </source>
</evidence>
<dbReference type="GO" id="GO:0050482">
    <property type="term" value="P:arachidonate secretion"/>
    <property type="evidence" value="ECO:0007669"/>
    <property type="project" value="InterPro"/>
</dbReference>
<dbReference type="PRINTS" id="PR00389">
    <property type="entry name" value="PHPHLIPASEA2"/>
</dbReference>
<feature type="binding site" evidence="5">
    <location>
        <position position="67"/>
    </location>
    <ligand>
        <name>Ca(2+)</name>
        <dbReference type="ChEBI" id="CHEBI:29108"/>
    </ligand>
</feature>
<dbReference type="AlphaFoldDB" id="A0AAN7RJX9"/>
<keyword evidence="5 8" id="KW-0106">Calcium</keyword>
<evidence type="ECO:0000256" key="7">
    <source>
        <dbReference type="RuleBase" id="RU003654"/>
    </source>
</evidence>
<keyword evidence="2 8" id="KW-0964">Secreted</keyword>
<evidence type="ECO:0000256" key="1">
    <source>
        <dbReference type="ARBA" id="ARBA00004613"/>
    </source>
</evidence>
<dbReference type="InterPro" id="IPR001211">
    <property type="entry name" value="PLA2"/>
</dbReference>
<feature type="signal peptide" evidence="8">
    <location>
        <begin position="1"/>
        <end position="19"/>
    </location>
</feature>
<reference evidence="10 11" key="1">
    <citation type="journal article" date="2023" name="J. Hered.">
        <title>Chromosome-level genome of the wood stork (Mycteria americana) provides insight into avian chromosome evolution.</title>
        <authorList>
            <person name="Flamio R. Jr."/>
            <person name="Ramstad K.M."/>
        </authorList>
    </citation>
    <scope>NUCLEOTIDE SEQUENCE [LARGE SCALE GENOMIC DNA]</scope>
    <source>
        <strain evidence="10">JAX WOST 10</strain>
    </source>
</reference>